<keyword evidence="3" id="KW-1185">Reference proteome</keyword>
<reference evidence="2" key="1">
    <citation type="journal article" date="2020" name="Ecol. Evol.">
        <title>Genome structure and content of the rice root-knot nematode (Meloidogyne graminicola).</title>
        <authorList>
            <person name="Phan N.T."/>
            <person name="Danchin E.G.J."/>
            <person name="Klopp C."/>
            <person name="Perfus-Barbeoch L."/>
            <person name="Kozlowski D.K."/>
            <person name="Koutsovoulos G.D."/>
            <person name="Lopez-Roques C."/>
            <person name="Bouchez O."/>
            <person name="Zahm M."/>
            <person name="Besnard G."/>
            <person name="Bellafiore S."/>
        </authorList>
    </citation>
    <scope>NUCLEOTIDE SEQUENCE</scope>
    <source>
        <strain evidence="2">VN-18</strain>
    </source>
</reference>
<dbReference type="EMBL" id="JABEBT010000102">
    <property type="protein sequence ID" value="KAF7632432.1"/>
    <property type="molecule type" value="Genomic_DNA"/>
</dbReference>
<comment type="caution">
    <text evidence="2">The sequence shown here is derived from an EMBL/GenBank/DDBJ whole genome shotgun (WGS) entry which is preliminary data.</text>
</comment>
<protein>
    <submittedName>
        <fullName evidence="2">Uncharacterized protein</fullName>
    </submittedName>
</protein>
<evidence type="ECO:0000313" key="3">
    <source>
        <dbReference type="Proteomes" id="UP000605970"/>
    </source>
</evidence>
<feature type="non-terminal residue" evidence="2">
    <location>
        <position position="1"/>
    </location>
</feature>
<feature type="coiled-coil region" evidence="1">
    <location>
        <begin position="177"/>
        <end position="204"/>
    </location>
</feature>
<name>A0A8S9ZGJ7_9BILA</name>
<evidence type="ECO:0000313" key="2">
    <source>
        <dbReference type="EMBL" id="KAF7632432.1"/>
    </source>
</evidence>
<evidence type="ECO:0000256" key="1">
    <source>
        <dbReference type="SAM" id="Coils"/>
    </source>
</evidence>
<dbReference type="AlphaFoldDB" id="A0A8S9ZGJ7"/>
<organism evidence="2 3">
    <name type="scientific">Meloidogyne graminicola</name>
    <dbReference type="NCBI Taxonomy" id="189291"/>
    <lineage>
        <taxon>Eukaryota</taxon>
        <taxon>Metazoa</taxon>
        <taxon>Ecdysozoa</taxon>
        <taxon>Nematoda</taxon>
        <taxon>Chromadorea</taxon>
        <taxon>Rhabditida</taxon>
        <taxon>Tylenchina</taxon>
        <taxon>Tylenchomorpha</taxon>
        <taxon>Tylenchoidea</taxon>
        <taxon>Meloidogynidae</taxon>
        <taxon>Meloidogyninae</taxon>
        <taxon>Meloidogyne</taxon>
    </lineage>
</organism>
<proteinExistence type="predicted"/>
<keyword evidence="1" id="KW-0175">Coiled coil</keyword>
<sequence length="222" mass="27261">FQIICELFELIQIILKINNNEYLCNYNKIIEARKLVLEEHLNELYNYNRKLQLMLLKQWGAKYRIVEFFLGIENIENKYRKLLDLFDYNAEEIKGIILYFYNEWNKNENQNIIKDILNILIILHKLESINKINEKINWKIFKIKYLIYIDSIKDLKNLNIKLKLNNLYNIYIKYIKNEKVEFNYDNLLEENEEINKEILFLLEDLNIKFLIEFIKEFNEIEG</sequence>
<accession>A0A8S9ZGJ7</accession>
<gene>
    <name evidence="2" type="ORF">Mgra_00008126</name>
</gene>
<dbReference type="Proteomes" id="UP000605970">
    <property type="component" value="Unassembled WGS sequence"/>
</dbReference>